<dbReference type="EMBL" id="MLJW01000602">
    <property type="protein sequence ID" value="OIQ84643.1"/>
    <property type="molecule type" value="Genomic_DNA"/>
</dbReference>
<dbReference type="Gene3D" id="2.40.30.170">
    <property type="match status" value="1"/>
</dbReference>
<dbReference type="InterPro" id="IPR058792">
    <property type="entry name" value="Beta-barrel_RND_2"/>
</dbReference>
<name>A0A1J5R4J3_9ZZZZ</name>
<dbReference type="NCBIfam" id="TIGR01730">
    <property type="entry name" value="RND_mfp"/>
    <property type="match status" value="1"/>
</dbReference>
<dbReference type="InterPro" id="IPR006143">
    <property type="entry name" value="RND_pump_MFP"/>
</dbReference>
<dbReference type="InterPro" id="IPR058625">
    <property type="entry name" value="MdtA-like_BSH"/>
</dbReference>
<proteinExistence type="inferred from homology"/>
<sequence>MNKGTTKRMIIMLIIAGLVIGGVVWFQGFKTKMIAKAIHGQANPPQTVATAVAREMRWQPTVDAIGTLAASQQANLSAEVGGLVTAIHFKSGADVRAGQRLVQMDDGPLVAQLDQLQAQAELARQNLHRDRAQLALHAVSQATVDSDEASVKALAAQVAAQRALIAQKHIAAPFSGRLGLRHVNLGQYLAPGSAVVTLQKLDPMEIDFTVPQSQVDLIRVGMPAQLRSSAVPGRVFAARVIALEPQIDTATRNLTIRARVANPHEQLLPGAFANVRIDDGAARDYLTLPNAAIAYNPYGATVYVVKDEGRDANGKPKLVAEQRFVTTGPTRGDQVAVLKGLKAGETVVTAGQLKLRNGSPVIVNNSVEPADQANPQVPNS</sequence>
<evidence type="ECO:0000256" key="2">
    <source>
        <dbReference type="ARBA" id="ARBA00009477"/>
    </source>
</evidence>
<dbReference type="Gene3D" id="2.40.50.100">
    <property type="match status" value="1"/>
</dbReference>
<dbReference type="GO" id="GO:1990281">
    <property type="term" value="C:efflux pump complex"/>
    <property type="evidence" value="ECO:0007669"/>
    <property type="project" value="TreeGrafter"/>
</dbReference>
<feature type="transmembrane region" description="Helical" evidence="4">
    <location>
        <begin position="9"/>
        <end position="26"/>
    </location>
</feature>
<accession>A0A1J5R4J3</accession>
<keyword evidence="4" id="KW-1133">Transmembrane helix</keyword>
<evidence type="ECO:0000259" key="5">
    <source>
        <dbReference type="Pfam" id="PF25917"/>
    </source>
</evidence>
<dbReference type="AlphaFoldDB" id="A0A1J5R4J3"/>
<dbReference type="Pfam" id="PF25967">
    <property type="entry name" value="RND-MFP_C"/>
    <property type="match status" value="1"/>
</dbReference>
<dbReference type="PANTHER" id="PTHR30469:SF11">
    <property type="entry name" value="BLL4320 PROTEIN"/>
    <property type="match status" value="1"/>
</dbReference>
<dbReference type="Pfam" id="PF25917">
    <property type="entry name" value="BSH_RND"/>
    <property type="match status" value="1"/>
</dbReference>
<dbReference type="InterPro" id="IPR058627">
    <property type="entry name" value="MdtA-like_C"/>
</dbReference>
<dbReference type="Pfam" id="PF25954">
    <property type="entry name" value="Beta-barrel_RND_2"/>
    <property type="match status" value="1"/>
</dbReference>
<evidence type="ECO:0000256" key="3">
    <source>
        <dbReference type="ARBA" id="ARBA00022448"/>
    </source>
</evidence>
<dbReference type="GO" id="GO:0015562">
    <property type="term" value="F:efflux transmembrane transporter activity"/>
    <property type="evidence" value="ECO:0007669"/>
    <property type="project" value="TreeGrafter"/>
</dbReference>
<comment type="subcellular location">
    <subcellularLocation>
        <location evidence="1">Cell envelope</location>
    </subcellularLocation>
</comment>
<evidence type="ECO:0000259" key="7">
    <source>
        <dbReference type="Pfam" id="PF25967"/>
    </source>
</evidence>
<dbReference type="Gene3D" id="1.10.287.470">
    <property type="entry name" value="Helix hairpin bin"/>
    <property type="match status" value="1"/>
</dbReference>
<evidence type="ECO:0000256" key="1">
    <source>
        <dbReference type="ARBA" id="ARBA00004196"/>
    </source>
</evidence>
<feature type="domain" description="Multidrug resistance protein MdtA-like C-terminal permuted SH3" evidence="7">
    <location>
        <begin position="286"/>
        <end position="351"/>
    </location>
</feature>
<protein>
    <submittedName>
        <fullName evidence="8">Multidrug resistance protein MdtA</fullName>
    </submittedName>
</protein>
<evidence type="ECO:0000259" key="6">
    <source>
        <dbReference type="Pfam" id="PF25954"/>
    </source>
</evidence>
<dbReference type="FunFam" id="2.40.30.170:FF:000010">
    <property type="entry name" value="Efflux RND transporter periplasmic adaptor subunit"/>
    <property type="match status" value="1"/>
</dbReference>
<keyword evidence="4" id="KW-0812">Transmembrane</keyword>
<comment type="caution">
    <text evidence="8">The sequence shown here is derived from an EMBL/GenBank/DDBJ whole genome shotgun (WGS) entry which is preliminary data.</text>
</comment>
<dbReference type="PANTHER" id="PTHR30469">
    <property type="entry name" value="MULTIDRUG RESISTANCE PROTEIN MDTA"/>
    <property type="match status" value="1"/>
</dbReference>
<dbReference type="SUPFAM" id="SSF111369">
    <property type="entry name" value="HlyD-like secretion proteins"/>
    <property type="match status" value="1"/>
</dbReference>
<organism evidence="8">
    <name type="scientific">mine drainage metagenome</name>
    <dbReference type="NCBI Taxonomy" id="410659"/>
    <lineage>
        <taxon>unclassified sequences</taxon>
        <taxon>metagenomes</taxon>
        <taxon>ecological metagenomes</taxon>
    </lineage>
</organism>
<keyword evidence="4" id="KW-0472">Membrane</keyword>
<dbReference type="Gene3D" id="2.40.420.20">
    <property type="match status" value="1"/>
</dbReference>
<keyword evidence="3" id="KW-0813">Transport</keyword>
<evidence type="ECO:0000256" key="4">
    <source>
        <dbReference type="SAM" id="Phobius"/>
    </source>
</evidence>
<comment type="similarity">
    <text evidence="2">Belongs to the membrane fusion protein (MFP) (TC 8.A.1) family.</text>
</comment>
<feature type="domain" description="CusB-like beta-barrel" evidence="6">
    <location>
        <begin position="207"/>
        <end position="279"/>
    </location>
</feature>
<gene>
    <name evidence="8" type="primary">mdtA_36</name>
    <name evidence="8" type="ORF">GALL_335340</name>
</gene>
<feature type="domain" description="Multidrug resistance protein MdtA-like barrel-sandwich hybrid" evidence="5">
    <location>
        <begin position="73"/>
        <end position="194"/>
    </location>
</feature>
<reference evidence="8" key="1">
    <citation type="submission" date="2016-10" db="EMBL/GenBank/DDBJ databases">
        <title>Sequence of Gallionella enrichment culture.</title>
        <authorList>
            <person name="Poehlein A."/>
            <person name="Muehling M."/>
            <person name="Daniel R."/>
        </authorList>
    </citation>
    <scope>NUCLEOTIDE SEQUENCE</scope>
</reference>
<evidence type="ECO:0000313" key="8">
    <source>
        <dbReference type="EMBL" id="OIQ84643.1"/>
    </source>
</evidence>